<dbReference type="InterPro" id="IPR009899">
    <property type="entry name" value="ArdA"/>
</dbReference>
<gene>
    <name evidence="1" type="ORF">OEG84_16910</name>
</gene>
<name>A0ABT3ZCH4_9HYPH</name>
<reference evidence="1" key="1">
    <citation type="submission" date="2022-10" db="EMBL/GenBank/DDBJ databases">
        <title>Hoeflea sp. G2-23, isolated from marine algae.</title>
        <authorList>
            <person name="Kristyanto S."/>
            <person name="Kim J.M."/>
            <person name="Jeon C.O."/>
        </authorList>
    </citation>
    <scope>NUCLEOTIDE SEQUENCE</scope>
    <source>
        <strain evidence="1">G2-23</strain>
    </source>
</reference>
<sequence>METQAKTETFTHGTRFYAQPYDIMACGFFFESAEDYTAKRDTCRNAHGQVVEEFEIQFIDGDGLDEQLFDALSANQATIIPFMDRLETWEDWQKKDVIVAVGECGYSFNFETDDPDDLDVDLYTEMTLSDLAYQFVDEGLFGDIPASIANYIDYDAIARDLGMDYTEITIAGETCVYRCG</sequence>
<keyword evidence="2" id="KW-1185">Reference proteome</keyword>
<organism evidence="1 2">
    <name type="scientific">Hoeflea algicola</name>
    <dbReference type="NCBI Taxonomy" id="2983763"/>
    <lineage>
        <taxon>Bacteria</taxon>
        <taxon>Pseudomonadati</taxon>
        <taxon>Pseudomonadota</taxon>
        <taxon>Alphaproteobacteria</taxon>
        <taxon>Hyphomicrobiales</taxon>
        <taxon>Rhizobiaceae</taxon>
        <taxon>Hoeflea</taxon>
    </lineage>
</organism>
<accession>A0ABT3ZCH4</accession>
<comment type="caution">
    <text evidence="1">The sequence shown here is derived from an EMBL/GenBank/DDBJ whole genome shotgun (WGS) entry which is preliminary data.</text>
</comment>
<dbReference type="RefSeq" id="WP_267654834.1">
    <property type="nucleotide sequence ID" value="NZ_JAOVZR010000001.1"/>
</dbReference>
<dbReference type="Gene3D" id="1.10.10.1190">
    <property type="entry name" value="Antirestriction protein ArdA, domain 3"/>
    <property type="match status" value="1"/>
</dbReference>
<evidence type="ECO:0000313" key="1">
    <source>
        <dbReference type="EMBL" id="MCY0149343.1"/>
    </source>
</evidence>
<evidence type="ECO:0000313" key="2">
    <source>
        <dbReference type="Proteomes" id="UP001073227"/>
    </source>
</evidence>
<dbReference type="Proteomes" id="UP001073227">
    <property type="component" value="Unassembled WGS sequence"/>
</dbReference>
<proteinExistence type="predicted"/>
<dbReference type="EMBL" id="JAOVZR010000001">
    <property type="protein sequence ID" value="MCY0149343.1"/>
    <property type="molecule type" value="Genomic_DNA"/>
</dbReference>
<dbReference type="InterPro" id="IPR041893">
    <property type="entry name" value="ArdA_dom3"/>
</dbReference>
<dbReference type="Pfam" id="PF07275">
    <property type="entry name" value="ArdA"/>
    <property type="match status" value="1"/>
</dbReference>
<protein>
    <submittedName>
        <fullName evidence="1">Antirestriction protein ArdA</fullName>
    </submittedName>
</protein>